<dbReference type="PANTHER" id="PTHR43243">
    <property type="entry name" value="INNER MEMBRANE TRANSPORTER YGJI-RELATED"/>
    <property type="match status" value="1"/>
</dbReference>
<keyword evidence="2" id="KW-0812">Transmembrane</keyword>
<keyword evidence="1" id="KW-0813">Transport</keyword>
<evidence type="ECO:0000256" key="2">
    <source>
        <dbReference type="SAM" id="Phobius"/>
    </source>
</evidence>
<feature type="transmembrane region" description="Helical" evidence="2">
    <location>
        <begin position="60"/>
        <end position="80"/>
    </location>
</feature>
<dbReference type="EMBL" id="CAJVCH010412644">
    <property type="protein sequence ID" value="CAG7818149.1"/>
    <property type="molecule type" value="Genomic_DNA"/>
</dbReference>
<proteinExistence type="predicted"/>
<keyword evidence="2" id="KW-0472">Membrane</keyword>
<name>A0A8J2L954_9HEXA</name>
<keyword evidence="4" id="KW-1185">Reference proteome</keyword>
<accession>A0A8J2L954</accession>
<evidence type="ECO:0000313" key="3">
    <source>
        <dbReference type="EMBL" id="CAG7818149.1"/>
    </source>
</evidence>
<comment type="caution">
    <text evidence="3">The sequence shown here is derived from an EMBL/GenBank/DDBJ whole genome shotgun (WGS) entry which is preliminary data.</text>
</comment>
<dbReference type="GO" id="GO:0015171">
    <property type="term" value="F:amino acid transmembrane transporter activity"/>
    <property type="evidence" value="ECO:0007669"/>
    <property type="project" value="TreeGrafter"/>
</dbReference>
<protein>
    <submittedName>
        <fullName evidence="3">Uncharacterized protein</fullName>
    </submittedName>
</protein>
<feature type="non-terminal residue" evidence="3">
    <location>
        <position position="1"/>
    </location>
</feature>
<reference evidence="3" key="1">
    <citation type="submission" date="2021-06" db="EMBL/GenBank/DDBJ databases">
        <authorList>
            <person name="Hodson N. C."/>
            <person name="Mongue J. A."/>
            <person name="Jaron S. K."/>
        </authorList>
    </citation>
    <scope>NUCLEOTIDE SEQUENCE</scope>
</reference>
<dbReference type="GO" id="GO:0005886">
    <property type="term" value="C:plasma membrane"/>
    <property type="evidence" value="ECO:0007669"/>
    <property type="project" value="TreeGrafter"/>
</dbReference>
<keyword evidence="2" id="KW-1133">Transmembrane helix</keyword>
<dbReference type="PANTHER" id="PTHR43243:SF4">
    <property type="entry name" value="CATIONIC AMINO ACID TRANSPORTER 4"/>
    <property type="match status" value="1"/>
</dbReference>
<evidence type="ECO:0000256" key="1">
    <source>
        <dbReference type="ARBA" id="ARBA00022448"/>
    </source>
</evidence>
<dbReference type="Proteomes" id="UP000708208">
    <property type="component" value="Unassembled WGS sequence"/>
</dbReference>
<sequence length="179" mass="18988">LKKFERLAFALVRTRPAKEPASSEPRGKNLWIQKSAGLAGPFALALLVAIPYVAENSSGPIIVASLLLSAVDAAVTVWCYTDFETKHGHCSGDVFTCLFNCVGEFPAFLAGWMWIQAQAAAFAACARTLSSIMESVTGHHVGKLMENILGAFTPLGAPMDILAVGVTTVPTIMCSLGME</sequence>
<evidence type="ECO:0000313" key="4">
    <source>
        <dbReference type="Proteomes" id="UP000708208"/>
    </source>
</evidence>
<gene>
    <name evidence="3" type="ORF">AFUS01_LOCUS28672</name>
</gene>
<dbReference type="AlphaFoldDB" id="A0A8J2L954"/>
<feature type="transmembrane region" description="Helical" evidence="2">
    <location>
        <begin position="36"/>
        <end position="54"/>
    </location>
</feature>
<organism evidence="3 4">
    <name type="scientific">Allacma fusca</name>
    <dbReference type="NCBI Taxonomy" id="39272"/>
    <lineage>
        <taxon>Eukaryota</taxon>
        <taxon>Metazoa</taxon>
        <taxon>Ecdysozoa</taxon>
        <taxon>Arthropoda</taxon>
        <taxon>Hexapoda</taxon>
        <taxon>Collembola</taxon>
        <taxon>Symphypleona</taxon>
        <taxon>Sminthuridae</taxon>
        <taxon>Allacma</taxon>
    </lineage>
</organism>
<feature type="non-terminal residue" evidence="3">
    <location>
        <position position="179"/>
    </location>
</feature>